<keyword evidence="5 9" id="KW-1133">Transmembrane helix</keyword>
<evidence type="ECO:0000256" key="8">
    <source>
        <dbReference type="SAM" id="MobiDB-lite"/>
    </source>
</evidence>
<feature type="transmembrane region" description="Helical" evidence="9">
    <location>
        <begin position="21"/>
        <end position="44"/>
    </location>
</feature>
<dbReference type="GO" id="GO:0005886">
    <property type="term" value="C:plasma membrane"/>
    <property type="evidence" value="ECO:0007669"/>
    <property type="project" value="UniProtKB-SubCell"/>
</dbReference>
<evidence type="ECO:0000256" key="6">
    <source>
        <dbReference type="ARBA" id="ARBA00023065"/>
    </source>
</evidence>
<evidence type="ECO:0000256" key="4">
    <source>
        <dbReference type="ARBA" id="ARBA00022692"/>
    </source>
</evidence>
<dbReference type="PANTHER" id="PTHR33281:SF19">
    <property type="entry name" value="VOLTAGE-DEPENDENT ANION CHANNEL-FORMING PROTEIN YNEE"/>
    <property type="match status" value="1"/>
</dbReference>
<keyword evidence="7 9" id="KW-0472">Membrane</keyword>
<accession>A0A0W0FPV9</accession>
<keyword evidence="2" id="KW-0813">Transport</keyword>
<dbReference type="PANTHER" id="PTHR33281">
    <property type="entry name" value="UPF0187 PROTEIN YNEE"/>
    <property type="match status" value="1"/>
</dbReference>
<dbReference type="Pfam" id="PF25539">
    <property type="entry name" value="Bestrophin_2"/>
    <property type="match status" value="2"/>
</dbReference>
<gene>
    <name evidence="10" type="ORF">WG66_9125</name>
</gene>
<keyword evidence="6" id="KW-0406">Ion transport</keyword>
<dbReference type="eggNOG" id="ENOG502RZS9">
    <property type="taxonomic scope" value="Eukaryota"/>
</dbReference>
<proteinExistence type="predicted"/>
<name>A0A0W0FPV9_MONRR</name>
<dbReference type="AlphaFoldDB" id="A0A0W0FPV9"/>
<keyword evidence="3" id="KW-1003">Cell membrane</keyword>
<organism evidence="10 11">
    <name type="scientific">Moniliophthora roreri</name>
    <name type="common">Frosty pod rot fungus</name>
    <name type="synonym">Monilia roreri</name>
    <dbReference type="NCBI Taxonomy" id="221103"/>
    <lineage>
        <taxon>Eukaryota</taxon>
        <taxon>Fungi</taxon>
        <taxon>Dikarya</taxon>
        <taxon>Basidiomycota</taxon>
        <taxon>Agaricomycotina</taxon>
        <taxon>Agaricomycetes</taxon>
        <taxon>Agaricomycetidae</taxon>
        <taxon>Agaricales</taxon>
        <taxon>Marasmiineae</taxon>
        <taxon>Marasmiaceae</taxon>
        <taxon>Moniliophthora</taxon>
    </lineage>
</organism>
<feature type="transmembrane region" description="Helical" evidence="9">
    <location>
        <begin position="56"/>
        <end position="77"/>
    </location>
</feature>
<evidence type="ECO:0000256" key="9">
    <source>
        <dbReference type="SAM" id="Phobius"/>
    </source>
</evidence>
<feature type="compositionally biased region" description="Basic and acidic residues" evidence="8">
    <location>
        <begin position="185"/>
        <end position="197"/>
    </location>
</feature>
<evidence type="ECO:0000256" key="5">
    <source>
        <dbReference type="ARBA" id="ARBA00022989"/>
    </source>
</evidence>
<dbReference type="EMBL" id="LATX01001771">
    <property type="protein sequence ID" value="KTB38294.1"/>
    <property type="molecule type" value="Genomic_DNA"/>
</dbReference>
<evidence type="ECO:0000256" key="3">
    <source>
        <dbReference type="ARBA" id="ARBA00022475"/>
    </source>
</evidence>
<reference evidence="10 11" key="1">
    <citation type="submission" date="2015-12" db="EMBL/GenBank/DDBJ databases">
        <title>Draft genome sequence of Moniliophthora roreri, the causal agent of frosty pod rot of cacao.</title>
        <authorList>
            <person name="Aime M.C."/>
            <person name="Diaz-Valderrama J.R."/>
            <person name="Kijpornyongpan T."/>
            <person name="Phillips-Mora W."/>
        </authorList>
    </citation>
    <scope>NUCLEOTIDE SEQUENCE [LARGE SCALE GENOMIC DNA]</scope>
    <source>
        <strain evidence="10 11">MCA 2952</strain>
    </source>
</reference>
<evidence type="ECO:0000256" key="2">
    <source>
        <dbReference type="ARBA" id="ARBA00022448"/>
    </source>
</evidence>
<dbReference type="GO" id="GO:0005254">
    <property type="term" value="F:chloride channel activity"/>
    <property type="evidence" value="ECO:0007669"/>
    <property type="project" value="InterPro"/>
</dbReference>
<evidence type="ECO:0000313" key="11">
    <source>
        <dbReference type="Proteomes" id="UP000054988"/>
    </source>
</evidence>
<feature type="region of interest" description="Disordered" evidence="8">
    <location>
        <begin position="185"/>
        <end position="208"/>
    </location>
</feature>
<evidence type="ECO:0000313" key="10">
    <source>
        <dbReference type="EMBL" id="KTB38294.1"/>
    </source>
</evidence>
<dbReference type="InterPro" id="IPR044669">
    <property type="entry name" value="YneE/VCCN1/2-like"/>
</dbReference>
<protein>
    <submittedName>
        <fullName evidence="10">Uncharacterized protein</fullName>
    </submittedName>
</protein>
<dbReference type="Proteomes" id="UP000054988">
    <property type="component" value="Unassembled WGS sequence"/>
</dbReference>
<comment type="subcellular location">
    <subcellularLocation>
        <location evidence="1">Cell membrane</location>
        <topology evidence="1">Multi-pass membrane protein</topology>
    </subcellularLocation>
</comment>
<keyword evidence="4 9" id="KW-0812">Transmembrane</keyword>
<sequence length="514" mass="58827">MVSSNPLFRGGMSIRKKFAATVINDIWPEVVFFTLVATMVYLVSEKTDTKLAFKSSLLTVLGLALGLVISFRTSSAYERYQEGRKMWTSITTLSRNLAQTIWIHVPNERPNKEGERHISVLEAIVEKKTMINLIQAFSVSVKHYLRGESGVYYQDLYPLVCFLPRYTGGSRTDADMLPMWHASEDGEHPYDHSEAPAHPRSSSTMSEPLAMLEKRPPHSRANSIFSTLGRSTKKRHSFDPEKVLPTVHVHRPLRPARNPPATTIYDYFPFLRIFKMIAKLFRSKRDTDESIGWRGLLRRRYKQAALGDSNVPIEISLFLHNYTNYVIRQGLVQPATASSLVNNLNIMQDTLSNLERIGNTPLPFAYQAHLRMSLWIYLFFLPWQIYADLSYLIIPATAFASFLLLGFLEIGQEIENPFNYDANDLDLDSFCLAIQRELHEITAHTSPEPYDFIYSSWNQPFAPADRRTAQDIIDAGLDSYVRKGEESQVMPGMMSVRRTLLQGWKDVDVQTRKI</sequence>
<comment type="caution">
    <text evidence="10">The sequence shown here is derived from an EMBL/GenBank/DDBJ whole genome shotgun (WGS) entry which is preliminary data.</text>
</comment>
<evidence type="ECO:0000256" key="1">
    <source>
        <dbReference type="ARBA" id="ARBA00004651"/>
    </source>
</evidence>
<evidence type="ECO:0000256" key="7">
    <source>
        <dbReference type="ARBA" id="ARBA00023136"/>
    </source>
</evidence>